<feature type="signal peptide" evidence="1">
    <location>
        <begin position="1"/>
        <end position="23"/>
    </location>
</feature>
<dbReference type="eggNOG" id="ENOG5030IKK">
    <property type="taxonomic scope" value="Bacteria"/>
</dbReference>
<dbReference type="OrthoDB" id="5639165at2"/>
<evidence type="ECO:0000313" key="3">
    <source>
        <dbReference type="Proteomes" id="UP000044071"/>
    </source>
</evidence>
<dbReference type="RefSeq" id="WP_052403337.1">
    <property type="nucleotide sequence ID" value="NZ_CCVW01000004.1"/>
</dbReference>
<protein>
    <recommendedName>
        <fullName evidence="4">SRCR domain-containing protein</fullName>
    </recommendedName>
</protein>
<dbReference type="STRING" id="1034943.BN59_03221"/>
<sequence>MNFFCRLTLICTLALGLMPNCYADNRANNFYRNFWMPTYHGIQLSYCTVDGKTCGLAVATRYCQMMGYHRADQHVIEHNVGLTNYIGSTATCQGWRCNGFKTIRCVAELTHKPPKGYHYRYRKFVYPRFDYYRVDWCYDGKRGCGQRAAFSFCRRMGYLQTRRYQIEKGVAATKAIGNQKLCFGKECNAFKSIICYR</sequence>
<accession>A0A078L169</accession>
<dbReference type="Proteomes" id="UP000044071">
    <property type="component" value="Unassembled WGS sequence"/>
</dbReference>
<gene>
    <name evidence="2" type="ORF">BN59_03221</name>
</gene>
<dbReference type="AlphaFoldDB" id="A0A078L169"/>
<proteinExistence type="predicted"/>
<evidence type="ECO:0008006" key="4">
    <source>
        <dbReference type="Google" id="ProtNLM"/>
    </source>
</evidence>
<organism evidence="2 3">
    <name type="scientific">Legionella massiliensis</name>
    <dbReference type="NCBI Taxonomy" id="1034943"/>
    <lineage>
        <taxon>Bacteria</taxon>
        <taxon>Pseudomonadati</taxon>
        <taxon>Pseudomonadota</taxon>
        <taxon>Gammaproteobacteria</taxon>
        <taxon>Legionellales</taxon>
        <taxon>Legionellaceae</taxon>
        <taxon>Legionella</taxon>
    </lineage>
</organism>
<dbReference type="EMBL" id="CCSB01000004">
    <property type="protein sequence ID" value="CDZ78906.1"/>
    <property type="molecule type" value="Genomic_DNA"/>
</dbReference>
<feature type="chain" id="PRO_5009744162" description="SRCR domain-containing protein" evidence="1">
    <location>
        <begin position="24"/>
        <end position="197"/>
    </location>
</feature>
<keyword evidence="3" id="KW-1185">Reference proteome</keyword>
<name>A0A078L169_9GAMM</name>
<keyword evidence="1" id="KW-0732">Signal</keyword>
<evidence type="ECO:0000313" key="2">
    <source>
        <dbReference type="EMBL" id="CDZ78906.1"/>
    </source>
</evidence>
<reference evidence="2 3" key="1">
    <citation type="submission" date="2014-06" db="EMBL/GenBank/DDBJ databases">
        <authorList>
            <person name="Urmite Genomes Urmite Genomes"/>
        </authorList>
    </citation>
    <scope>NUCLEOTIDE SEQUENCE [LARGE SCALE GENOMIC DNA]</scope>
</reference>
<evidence type="ECO:0000256" key="1">
    <source>
        <dbReference type="SAM" id="SignalP"/>
    </source>
</evidence>